<feature type="transmembrane region" description="Helical" evidence="2">
    <location>
        <begin position="211"/>
        <end position="230"/>
    </location>
</feature>
<dbReference type="SUPFAM" id="SSF55785">
    <property type="entry name" value="PYP-like sensor domain (PAS domain)"/>
    <property type="match status" value="1"/>
</dbReference>
<feature type="transmembrane region" description="Helical" evidence="2">
    <location>
        <begin position="147"/>
        <end position="170"/>
    </location>
</feature>
<dbReference type="Gene3D" id="3.30.450.20">
    <property type="entry name" value="PAS domain"/>
    <property type="match status" value="1"/>
</dbReference>
<keyword evidence="2" id="KW-0472">Membrane</keyword>
<feature type="domain" description="PAC" evidence="4">
    <location>
        <begin position="296"/>
        <end position="348"/>
    </location>
</feature>
<evidence type="ECO:0000256" key="2">
    <source>
        <dbReference type="SAM" id="Phobius"/>
    </source>
</evidence>
<evidence type="ECO:0008006" key="7">
    <source>
        <dbReference type="Google" id="ProtNLM"/>
    </source>
</evidence>
<keyword evidence="2" id="KW-1133">Transmembrane helix</keyword>
<protein>
    <recommendedName>
        <fullName evidence="7">Histidine kinase domain-containing protein</fullName>
    </recommendedName>
</protein>
<evidence type="ECO:0000259" key="3">
    <source>
        <dbReference type="PROSITE" id="PS50109"/>
    </source>
</evidence>
<gene>
    <name evidence="5" type="ORF">ASJ80_00065</name>
</gene>
<feature type="transmembrane region" description="Helical" evidence="2">
    <location>
        <begin position="182"/>
        <end position="205"/>
    </location>
</feature>
<dbReference type="InterPro" id="IPR011495">
    <property type="entry name" value="Sig_transdc_His_kin_sub2_dim/P"/>
</dbReference>
<proteinExistence type="predicted"/>
<feature type="transmembrane region" description="Helical" evidence="2">
    <location>
        <begin position="6"/>
        <end position="25"/>
    </location>
</feature>
<dbReference type="SMART" id="SM00387">
    <property type="entry name" value="HATPase_c"/>
    <property type="match status" value="1"/>
</dbReference>
<dbReference type="InterPro" id="IPR000700">
    <property type="entry name" value="PAS-assoc_C"/>
</dbReference>
<dbReference type="Proteomes" id="UP000217784">
    <property type="component" value="Unassembled WGS sequence"/>
</dbReference>
<feature type="transmembrane region" description="Helical" evidence="2">
    <location>
        <begin position="37"/>
        <end position="60"/>
    </location>
</feature>
<evidence type="ECO:0000313" key="6">
    <source>
        <dbReference type="Proteomes" id="UP000217784"/>
    </source>
</evidence>
<feature type="transmembrane region" description="Helical" evidence="2">
    <location>
        <begin position="66"/>
        <end position="87"/>
    </location>
</feature>
<dbReference type="Gene3D" id="3.30.565.10">
    <property type="entry name" value="Histidine kinase-like ATPase, C-terminal domain"/>
    <property type="match status" value="1"/>
</dbReference>
<feature type="transmembrane region" description="Helical" evidence="2">
    <location>
        <begin position="99"/>
        <end position="117"/>
    </location>
</feature>
<dbReference type="SUPFAM" id="SSF55874">
    <property type="entry name" value="ATPase domain of HSP90 chaperone/DNA topoisomerase II/histidine kinase"/>
    <property type="match status" value="1"/>
</dbReference>
<name>A0A2A2H1V5_METBR</name>
<feature type="coiled-coil region" evidence="1">
    <location>
        <begin position="332"/>
        <end position="359"/>
    </location>
</feature>
<dbReference type="EMBL" id="LMVM01000038">
    <property type="protein sequence ID" value="PAV03388.1"/>
    <property type="molecule type" value="Genomic_DNA"/>
</dbReference>
<dbReference type="InterPro" id="IPR035965">
    <property type="entry name" value="PAS-like_dom_sf"/>
</dbReference>
<dbReference type="PROSITE" id="PS50109">
    <property type="entry name" value="HIS_KIN"/>
    <property type="match status" value="1"/>
</dbReference>
<keyword evidence="1" id="KW-0175">Coiled coil</keyword>
<sequence length="551" mass="63163">MNFQYSPYGIILMASAFIILSLGIYSYKKRSSTLHTYFIFFMISIFLWCLGAGMEFFSIAIWAKVFWIKVTYFGVATVAPLWFIFVLNYANYEKYLKPTYIRLLFLIPVIVIIMAFTNEWHGLLWPNIIPISNQPGAILIYEHGPVFFINMIYSFSLAVIGLIILTKRLITSSRKYRQQISILILVGLIPLIFSSLYAFHVLPIVGLDFSPFALVIAGMLLALSIFRFHFLDILPVAHKILFKNMVNGVLVFDDNEKLMEVNSAASLIGISPEDINRNADEVFGKFEELKSVYMARKSESEVFLGEPLNQWIQAQITPIYDDEDIFQGHLLIIQDINKRKKLEDELKKSLEEKDLMMKEIHHRVKNNFMIIQSLLQLQSRHIDNEDVLEIFKESQNRIKSMAFVHQRLYQQNLKKINFGDYPETLASDIFKSYVSNPDQITLDIDTEDVTLDIDTAIPLGLILNELISNSLKYAFPKGRNGILTVKSYLKGSKYSLIVSDNGIGLPEDLDYENSDSLGLKLIYSLSDQIGADVKLNTTNGTKFEITFDLEN</sequence>
<reference evidence="5 6" key="1">
    <citation type="journal article" date="2017" name="BMC Genomics">
        <title>Genomic analysis of methanogenic archaea reveals a shift towards energy conservation.</title>
        <authorList>
            <person name="Gilmore S.P."/>
            <person name="Henske J.K."/>
            <person name="Sexton J.A."/>
            <person name="Solomon K.V."/>
            <person name="Seppala S."/>
            <person name="Yoo J.I."/>
            <person name="Huyett L.M."/>
            <person name="Pressman A."/>
            <person name="Cogan J.Z."/>
            <person name="Kivenson V."/>
            <person name="Peng X."/>
            <person name="Tan Y."/>
            <person name="Valentine D.L."/>
            <person name="O'Malley M.A."/>
        </authorList>
    </citation>
    <scope>NUCLEOTIDE SEQUENCE [LARGE SCALE GENOMIC DNA]</scope>
    <source>
        <strain evidence="5 6">M.o.H.</strain>
    </source>
</reference>
<dbReference type="OrthoDB" id="8127at2157"/>
<dbReference type="AlphaFoldDB" id="A0A2A2H1V5"/>
<keyword evidence="2" id="KW-0812">Transmembrane</keyword>
<organism evidence="5 6">
    <name type="scientific">Methanobacterium bryantii</name>
    <dbReference type="NCBI Taxonomy" id="2161"/>
    <lineage>
        <taxon>Archaea</taxon>
        <taxon>Methanobacteriati</taxon>
        <taxon>Methanobacteriota</taxon>
        <taxon>Methanomada group</taxon>
        <taxon>Methanobacteria</taxon>
        <taxon>Methanobacteriales</taxon>
        <taxon>Methanobacteriaceae</taxon>
        <taxon>Methanobacterium</taxon>
    </lineage>
</organism>
<dbReference type="InterPro" id="IPR003594">
    <property type="entry name" value="HATPase_dom"/>
</dbReference>
<comment type="caution">
    <text evidence="5">The sequence shown here is derived from an EMBL/GenBank/DDBJ whole genome shotgun (WGS) entry which is preliminary data.</text>
</comment>
<keyword evidence="6" id="KW-1185">Reference proteome</keyword>
<dbReference type="Pfam" id="PF16927">
    <property type="entry name" value="HisKA_7TM"/>
    <property type="match status" value="1"/>
</dbReference>
<dbReference type="InterPro" id="IPR031621">
    <property type="entry name" value="HisKA_7TM"/>
</dbReference>
<evidence type="ECO:0000259" key="4">
    <source>
        <dbReference type="PROSITE" id="PS50113"/>
    </source>
</evidence>
<dbReference type="InterPro" id="IPR005467">
    <property type="entry name" value="His_kinase_dom"/>
</dbReference>
<dbReference type="PANTHER" id="PTHR43065:SF23">
    <property type="entry name" value="SENSOR HISTIDINE KINASE PDTAS"/>
    <property type="match status" value="1"/>
</dbReference>
<evidence type="ECO:0000313" key="5">
    <source>
        <dbReference type="EMBL" id="PAV03388.1"/>
    </source>
</evidence>
<evidence type="ECO:0000256" key="1">
    <source>
        <dbReference type="SAM" id="Coils"/>
    </source>
</evidence>
<accession>A0A2A2H1V5</accession>
<dbReference type="InterPro" id="IPR036890">
    <property type="entry name" value="HATPase_C_sf"/>
</dbReference>
<dbReference type="Pfam" id="PF02518">
    <property type="entry name" value="HATPase_c"/>
    <property type="match status" value="1"/>
</dbReference>
<dbReference type="PROSITE" id="PS50113">
    <property type="entry name" value="PAC"/>
    <property type="match status" value="1"/>
</dbReference>
<feature type="domain" description="Histidine kinase" evidence="3">
    <location>
        <begin position="359"/>
        <end position="551"/>
    </location>
</feature>
<dbReference type="Pfam" id="PF07568">
    <property type="entry name" value="HisKA_2"/>
    <property type="match status" value="1"/>
</dbReference>
<dbReference type="PANTHER" id="PTHR43065">
    <property type="entry name" value="SENSOR HISTIDINE KINASE"/>
    <property type="match status" value="1"/>
</dbReference>